<feature type="region of interest" description="Disordered" evidence="1">
    <location>
        <begin position="173"/>
        <end position="222"/>
    </location>
</feature>
<evidence type="ECO:0000256" key="1">
    <source>
        <dbReference type="SAM" id="MobiDB-lite"/>
    </source>
</evidence>
<feature type="compositionally biased region" description="Low complexity" evidence="1">
    <location>
        <begin position="295"/>
        <end position="335"/>
    </location>
</feature>
<feature type="compositionally biased region" description="Pro residues" evidence="1">
    <location>
        <begin position="259"/>
        <end position="276"/>
    </location>
</feature>
<feature type="region of interest" description="Disordered" evidence="1">
    <location>
        <begin position="456"/>
        <end position="520"/>
    </location>
</feature>
<feature type="compositionally biased region" description="Polar residues" evidence="1">
    <location>
        <begin position="184"/>
        <end position="195"/>
    </location>
</feature>
<feature type="compositionally biased region" description="Polar residues" evidence="1">
    <location>
        <begin position="495"/>
        <end position="513"/>
    </location>
</feature>
<feature type="region of interest" description="Disordered" evidence="1">
    <location>
        <begin position="234"/>
        <end position="366"/>
    </location>
</feature>
<dbReference type="Proteomes" id="UP000465360">
    <property type="component" value="Unassembled WGS sequence"/>
</dbReference>
<gene>
    <name evidence="2" type="ORF">MBOU_30680</name>
</gene>
<dbReference type="RefSeq" id="WP_163713594.1">
    <property type="nucleotide sequence ID" value="NZ_BLKZ01000001.1"/>
</dbReference>
<evidence type="ECO:0000313" key="3">
    <source>
        <dbReference type="Proteomes" id="UP000465360"/>
    </source>
</evidence>
<feature type="compositionally biased region" description="Low complexity" evidence="1">
    <location>
        <begin position="342"/>
        <end position="366"/>
    </location>
</feature>
<proteinExistence type="predicted"/>
<dbReference type="AlphaFoldDB" id="A0A7I9YQS2"/>
<sequence length="835" mass="81899">MTPKPSTPHADQILGPYWESAVTPEALIQWSIELGKAAAELGFKSADGQVQAVQLLGYGHGALAEAISAAWTRYFVEMAAAGARFGEAATTVAAWAELLGTTLAAMSGVVDWAEAAIAALEAARVELELAGQNVEELIQTVIAEGHSQVAGISAGAVAAVSLPGWVSAAGGPPSLSPGGLQPGTAQGLTGASGPSTGAGMPGTTPVPPAGLTGALAPNPPATAVEQPLYEAPTGALAPASMPPPGDVAPVLSTTGPGGMPAPPGAPMPTAPAPPALPTGTAPIPSMAAPGGGVPAGPATGLPTTGLTPTAPATPAAPAAGLPATGAPATGLPAVGDGLPAASGLPAGTTPLGTPSAGTPATGMPPAAAVSPAAAVAGADAQAAAPAAAIGAVGPAAGAAPVAATAAGSVAGAPLTSAPLASASVAAATAAVPPAPAPVPAVPSVTPVAPTAPTIAPPPIAAAPPQSGVHVPASPSSSGAPPAAAAPNIPHPHPSTGPNTQGPAHVSPTASGNDQAPEEDDAAAVVPLLAPVDDSAVVVAPVLVRAAADEPSQLVDLDLATVRTVLEAAGGGSVVRWAAGMVVTGGRRQVVVTTDRGRGWLPSNVLLPEDAVLPWPHPDSTRWEGLRDPARVIVEYAAATGGTLTALASTHSSAPAVAAGVPFVFADAVQRPRPDLLGGSPARRERFGVEPARLVAAEAITDPDDQRRQAVWIAHDAAEKAGDRSVVRRSILAAWNADPTLSDPRKIERLGWDTLVVENETLWEQDFAARIDVRNVGIGQLDTGGGACRSVLLQSYATEAVLALRSASPRQALLEALYSWSMLLELIDTDREAVIA</sequence>
<organism evidence="2 3">
    <name type="scientific">Mycobacterium bourgelatii</name>
    <dbReference type="NCBI Taxonomy" id="1273442"/>
    <lineage>
        <taxon>Bacteria</taxon>
        <taxon>Bacillati</taxon>
        <taxon>Actinomycetota</taxon>
        <taxon>Actinomycetes</taxon>
        <taxon>Mycobacteriales</taxon>
        <taxon>Mycobacteriaceae</taxon>
        <taxon>Mycobacterium</taxon>
    </lineage>
</organism>
<accession>A0A7I9YQS2</accession>
<reference evidence="2 3" key="1">
    <citation type="journal article" date="2019" name="Emerg. Microbes Infect.">
        <title>Comprehensive subspecies identification of 175 nontuberculous mycobacteria species based on 7547 genomic profiles.</title>
        <authorList>
            <person name="Matsumoto Y."/>
            <person name="Kinjo T."/>
            <person name="Motooka D."/>
            <person name="Nabeya D."/>
            <person name="Jung N."/>
            <person name="Uechi K."/>
            <person name="Horii T."/>
            <person name="Iida T."/>
            <person name="Fujita J."/>
            <person name="Nakamura S."/>
        </authorList>
    </citation>
    <scope>NUCLEOTIDE SEQUENCE [LARGE SCALE GENOMIC DNA]</scope>
    <source>
        <strain evidence="2 3">JCM 30725</strain>
    </source>
</reference>
<comment type="caution">
    <text evidence="2">The sequence shown here is derived from an EMBL/GenBank/DDBJ whole genome shotgun (WGS) entry which is preliminary data.</text>
</comment>
<keyword evidence="3" id="KW-1185">Reference proteome</keyword>
<feature type="compositionally biased region" description="Low complexity" evidence="1">
    <location>
        <begin position="173"/>
        <end position="183"/>
    </location>
</feature>
<name>A0A7I9YQS2_MYCBU</name>
<feature type="compositionally biased region" description="Low complexity" evidence="1">
    <location>
        <begin position="462"/>
        <end position="487"/>
    </location>
</feature>
<evidence type="ECO:0000313" key="2">
    <source>
        <dbReference type="EMBL" id="GFG91026.1"/>
    </source>
</evidence>
<protein>
    <submittedName>
        <fullName evidence="2">Uncharacterized protein</fullName>
    </submittedName>
</protein>
<dbReference type="EMBL" id="BLKZ01000001">
    <property type="protein sequence ID" value="GFG91026.1"/>
    <property type="molecule type" value="Genomic_DNA"/>
</dbReference>